<dbReference type="EMBL" id="JABANP010000847">
    <property type="protein sequence ID" value="KAF4678737.1"/>
    <property type="molecule type" value="Genomic_DNA"/>
</dbReference>
<evidence type="ECO:0000256" key="2">
    <source>
        <dbReference type="SAM" id="MobiDB-lite"/>
    </source>
</evidence>
<dbReference type="Proteomes" id="UP000541610">
    <property type="component" value="Unassembled WGS sequence"/>
</dbReference>
<gene>
    <name evidence="4" type="ORF">FOZ60_016181</name>
</gene>
<dbReference type="Gene3D" id="2.40.70.10">
    <property type="entry name" value="Acid Proteases"/>
    <property type="match status" value="1"/>
</dbReference>
<evidence type="ECO:0000256" key="1">
    <source>
        <dbReference type="PROSITE-ProRule" id="PRU00047"/>
    </source>
</evidence>
<comment type="caution">
    <text evidence="4">The sequence shown here is derived from an EMBL/GenBank/DDBJ whole genome shotgun (WGS) entry which is preliminary data.</text>
</comment>
<dbReference type="SUPFAM" id="SSF57756">
    <property type="entry name" value="Retrovirus zinc finger-like domains"/>
    <property type="match status" value="1"/>
</dbReference>
<keyword evidence="1" id="KW-0862">Zinc</keyword>
<feature type="region of interest" description="Disordered" evidence="2">
    <location>
        <begin position="322"/>
        <end position="365"/>
    </location>
</feature>
<organism evidence="4 5">
    <name type="scientific">Perkinsus olseni</name>
    <name type="common">Perkinsus atlanticus</name>
    <dbReference type="NCBI Taxonomy" id="32597"/>
    <lineage>
        <taxon>Eukaryota</taxon>
        <taxon>Sar</taxon>
        <taxon>Alveolata</taxon>
        <taxon>Perkinsozoa</taxon>
        <taxon>Perkinsea</taxon>
        <taxon>Perkinsida</taxon>
        <taxon>Perkinsidae</taxon>
        <taxon>Perkinsus</taxon>
    </lineage>
</organism>
<dbReference type="SMART" id="SM00343">
    <property type="entry name" value="ZnF_C2HC"/>
    <property type="match status" value="3"/>
</dbReference>
<dbReference type="InterPro" id="IPR001878">
    <property type="entry name" value="Znf_CCHC"/>
</dbReference>
<dbReference type="InterPro" id="IPR021109">
    <property type="entry name" value="Peptidase_aspartic_dom_sf"/>
</dbReference>
<feature type="compositionally biased region" description="Basic residues" evidence="2">
    <location>
        <begin position="325"/>
        <end position="346"/>
    </location>
</feature>
<dbReference type="Gene3D" id="4.10.60.10">
    <property type="entry name" value="Zinc finger, CCHC-type"/>
    <property type="match status" value="1"/>
</dbReference>
<proteinExistence type="predicted"/>
<accession>A0A7J6N5F1</accession>
<feature type="region of interest" description="Disordered" evidence="2">
    <location>
        <begin position="205"/>
        <end position="234"/>
    </location>
</feature>
<sequence length="794" mass="87618">MKDYDVATNISSKSPSTSKFIGEDDERSGSTFVREVESALEGHDAVTKYLWAKANTEDSIWSKLIRGTEPPVRCYLDYEKHLRRLCSTIQDLYDNDDAIAKAEVRFVTCRQEPSESLSKFTKRLESIVTELHLMGIRTYEYSLKRRLYDGLNSDYLREKVDKELGDSRVSYDEFVSLLSSFERRRLGREQRQKLYDEIVTSRLTTSKDKSKEKGSSSSSRIYTLDARDSDQGSNGPADAHLFAVGADSMSIKCYRCLKPGHPARLCNGTVSNLEARCSKCGNPNHTTDLCEVPNKALNCQRCQQQGHLSYVCPASKPVEVEPKSKKTKGKNAKINKFRSKAARGRLPKPTARSGPSTPSTNAKVVDDSTKTNVVGASTALNSTIRVSSLSNGDLGMSSNVLHTGEEGPLRAPRISMVVGDLSICGVVRPVLYDTGADVSLIAVGTLRKITKKELSFDDPSIQGRVNVANGSSLSILGKIELEVGYGNTFVKDSFLLASDDLSTPVIIGCSTMAKLRTTISITPEGICISHTVSLSSLSKATIHHSMKTLSNDLVEVYRLYEVSDQGVEVHPRVLASTSTGTESCVDPIQEPGSEALDLLPPWEAISREWIYDTSAPLGRVCTKVPWRDSSRPEYNFYYAAKRGLASIARLDKRQQSMFDDALSQLINKGFCAIVSDLRTTGLKKPTRSMCQAAWSTLVKGTAYEGSNAPLPDHYTPSHLVYRMSHPTTPLSYSNSLAGCLLAIRSYKYFVAGDLSKAFCRMSSNIDDVSFVGYTCIGPYVALWSRVAFWFYRSP</sequence>
<dbReference type="PROSITE" id="PS50158">
    <property type="entry name" value="ZF_CCHC"/>
    <property type="match status" value="1"/>
</dbReference>
<feature type="domain" description="CCHC-type" evidence="3">
    <location>
        <begin position="252"/>
        <end position="266"/>
    </location>
</feature>
<dbReference type="InterPro" id="IPR036875">
    <property type="entry name" value="Znf_CCHC_sf"/>
</dbReference>
<dbReference type="SUPFAM" id="SSF50630">
    <property type="entry name" value="Acid proteases"/>
    <property type="match status" value="1"/>
</dbReference>
<feature type="compositionally biased region" description="Polar residues" evidence="2">
    <location>
        <begin position="353"/>
        <end position="362"/>
    </location>
</feature>
<name>A0A7J6N5F1_PEROL</name>
<dbReference type="OrthoDB" id="472450at2759"/>
<evidence type="ECO:0000313" key="4">
    <source>
        <dbReference type="EMBL" id="KAF4678737.1"/>
    </source>
</evidence>
<reference evidence="4 5" key="1">
    <citation type="submission" date="2020-04" db="EMBL/GenBank/DDBJ databases">
        <title>Perkinsus olseni comparative genomics.</title>
        <authorList>
            <person name="Bogema D.R."/>
        </authorList>
    </citation>
    <scope>NUCLEOTIDE SEQUENCE [LARGE SCALE GENOMIC DNA]</scope>
    <source>
        <strain evidence="4">00978-12</strain>
    </source>
</reference>
<dbReference type="GO" id="GO:0008270">
    <property type="term" value="F:zinc ion binding"/>
    <property type="evidence" value="ECO:0007669"/>
    <property type="project" value="UniProtKB-KW"/>
</dbReference>
<protein>
    <recommendedName>
        <fullName evidence="3">CCHC-type domain-containing protein</fullName>
    </recommendedName>
</protein>
<feature type="region of interest" description="Disordered" evidence="2">
    <location>
        <begin position="1"/>
        <end position="25"/>
    </location>
</feature>
<keyword evidence="1" id="KW-0863">Zinc-finger</keyword>
<feature type="compositionally biased region" description="Polar residues" evidence="2">
    <location>
        <begin position="8"/>
        <end position="19"/>
    </location>
</feature>
<keyword evidence="1" id="KW-0479">Metal-binding</keyword>
<dbReference type="GO" id="GO:0003676">
    <property type="term" value="F:nucleic acid binding"/>
    <property type="evidence" value="ECO:0007669"/>
    <property type="project" value="InterPro"/>
</dbReference>
<evidence type="ECO:0000313" key="5">
    <source>
        <dbReference type="Proteomes" id="UP000541610"/>
    </source>
</evidence>
<dbReference type="AlphaFoldDB" id="A0A7J6N5F1"/>
<feature type="compositionally biased region" description="Basic and acidic residues" evidence="2">
    <location>
        <begin position="205"/>
        <end position="214"/>
    </location>
</feature>
<evidence type="ECO:0000259" key="3">
    <source>
        <dbReference type="PROSITE" id="PS50158"/>
    </source>
</evidence>